<evidence type="ECO:0000313" key="2">
    <source>
        <dbReference type="EMBL" id="TQV84536.1"/>
    </source>
</evidence>
<name>A0A545U4Z1_9GAMM</name>
<proteinExistence type="predicted"/>
<keyword evidence="3" id="KW-1185">Reference proteome</keyword>
<dbReference type="NCBIfam" id="NF033768">
    <property type="entry name" value="myxo_SS_tail"/>
    <property type="match status" value="1"/>
</dbReference>
<protein>
    <submittedName>
        <fullName evidence="2">AgmX/PglI C-terminal domain-containing protein</fullName>
    </submittedName>
</protein>
<dbReference type="InterPro" id="IPR049806">
    <property type="entry name" value="MasK-like_C"/>
</dbReference>
<dbReference type="OrthoDB" id="7057177at2"/>
<sequence length="173" mass="18701">MQDLKKNQSLSNDAGQAATVTRSLITKKATQGSGGIKVATASQSSGTGALAGQNTTNVKSDIGDAVENTKRRTKSGTLKRSSENIQLAFEKHKPAIFALYHRALRKAPSLQGRVNFRLTILPSGKVSKCSIVSSELNDPALEKRLIARIKRINFGAMDVATWNDTYLINFLPT</sequence>
<evidence type="ECO:0000256" key="1">
    <source>
        <dbReference type="SAM" id="MobiDB-lite"/>
    </source>
</evidence>
<feature type="region of interest" description="Disordered" evidence="1">
    <location>
        <begin position="29"/>
        <end position="55"/>
    </location>
</feature>
<dbReference type="AlphaFoldDB" id="A0A545U4Z1"/>
<feature type="compositionally biased region" description="Polar residues" evidence="1">
    <location>
        <begin position="40"/>
        <end position="55"/>
    </location>
</feature>
<reference evidence="2 3" key="1">
    <citation type="submission" date="2019-07" db="EMBL/GenBank/DDBJ databases">
        <title>Draft genome for Aliikangiella sp. M105.</title>
        <authorList>
            <person name="Wang G."/>
        </authorList>
    </citation>
    <scope>NUCLEOTIDE SEQUENCE [LARGE SCALE GENOMIC DNA]</scope>
    <source>
        <strain evidence="2 3">M105</strain>
    </source>
</reference>
<organism evidence="2 3">
    <name type="scientific">Aliikangiella coralliicola</name>
    <dbReference type="NCBI Taxonomy" id="2592383"/>
    <lineage>
        <taxon>Bacteria</taxon>
        <taxon>Pseudomonadati</taxon>
        <taxon>Pseudomonadota</taxon>
        <taxon>Gammaproteobacteria</taxon>
        <taxon>Oceanospirillales</taxon>
        <taxon>Pleioneaceae</taxon>
        <taxon>Aliikangiella</taxon>
    </lineage>
</organism>
<accession>A0A545U4Z1</accession>
<evidence type="ECO:0000313" key="3">
    <source>
        <dbReference type="Proteomes" id="UP000315439"/>
    </source>
</evidence>
<dbReference type="Proteomes" id="UP000315439">
    <property type="component" value="Unassembled WGS sequence"/>
</dbReference>
<dbReference type="EMBL" id="VIKS01000014">
    <property type="protein sequence ID" value="TQV84536.1"/>
    <property type="molecule type" value="Genomic_DNA"/>
</dbReference>
<comment type="caution">
    <text evidence="2">The sequence shown here is derived from an EMBL/GenBank/DDBJ whole genome shotgun (WGS) entry which is preliminary data.</text>
</comment>
<gene>
    <name evidence="2" type="ORF">FLL46_23275</name>
</gene>